<comment type="caution">
    <text evidence="2">The sequence shown here is derived from an EMBL/GenBank/DDBJ whole genome shotgun (WGS) entry which is preliminary data.</text>
</comment>
<gene>
    <name evidence="2" type="ORF">HNR37_001656</name>
</gene>
<dbReference type="InterPro" id="IPR001763">
    <property type="entry name" value="Rhodanese-like_dom"/>
</dbReference>
<dbReference type="Pfam" id="PF00581">
    <property type="entry name" value="Rhodanese"/>
    <property type="match status" value="1"/>
</dbReference>
<evidence type="ECO:0000313" key="3">
    <source>
        <dbReference type="Proteomes" id="UP000528322"/>
    </source>
</evidence>
<dbReference type="InterPro" id="IPR050229">
    <property type="entry name" value="GlpE_sulfurtransferase"/>
</dbReference>
<dbReference type="SUPFAM" id="SSF52821">
    <property type="entry name" value="Rhodanese/Cell cycle control phosphatase"/>
    <property type="match status" value="1"/>
</dbReference>
<evidence type="ECO:0000313" key="2">
    <source>
        <dbReference type="EMBL" id="MBB5022321.1"/>
    </source>
</evidence>
<organism evidence="2 3">
    <name type="scientific">Desulfurispira natronophila</name>
    <dbReference type="NCBI Taxonomy" id="682562"/>
    <lineage>
        <taxon>Bacteria</taxon>
        <taxon>Pseudomonadati</taxon>
        <taxon>Chrysiogenota</taxon>
        <taxon>Chrysiogenia</taxon>
        <taxon>Chrysiogenales</taxon>
        <taxon>Chrysiogenaceae</taxon>
        <taxon>Desulfurispira</taxon>
    </lineage>
</organism>
<dbReference type="PANTHER" id="PTHR43031:SF16">
    <property type="entry name" value="OXIDOREDUCTASE"/>
    <property type="match status" value="1"/>
</dbReference>
<dbReference type="GO" id="GO:0004792">
    <property type="term" value="F:thiosulfate-cyanide sulfurtransferase activity"/>
    <property type="evidence" value="ECO:0007669"/>
    <property type="project" value="InterPro"/>
</dbReference>
<dbReference type="CDD" id="cd00158">
    <property type="entry name" value="RHOD"/>
    <property type="match status" value="1"/>
</dbReference>
<dbReference type="Proteomes" id="UP000528322">
    <property type="component" value="Unassembled WGS sequence"/>
</dbReference>
<name>A0A7W8DH92_9BACT</name>
<protein>
    <submittedName>
        <fullName evidence="2">Rhodanese-related sulfurtransferase</fullName>
    </submittedName>
</protein>
<dbReference type="PROSITE" id="PS00380">
    <property type="entry name" value="RHODANESE_1"/>
    <property type="match status" value="1"/>
</dbReference>
<evidence type="ECO:0000259" key="1">
    <source>
        <dbReference type="PROSITE" id="PS50206"/>
    </source>
</evidence>
<accession>A0A7W8DH92</accession>
<dbReference type="InterPro" id="IPR001307">
    <property type="entry name" value="Thiosulphate_STrfase_CS"/>
</dbReference>
<dbReference type="PANTHER" id="PTHR43031">
    <property type="entry name" value="FAD-DEPENDENT OXIDOREDUCTASE"/>
    <property type="match status" value="1"/>
</dbReference>
<dbReference type="SMART" id="SM00450">
    <property type="entry name" value="RHOD"/>
    <property type="match status" value="1"/>
</dbReference>
<dbReference type="Gene3D" id="3.40.250.10">
    <property type="entry name" value="Rhodanese-like domain"/>
    <property type="match status" value="1"/>
</dbReference>
<dbReference type="AlphaFoldDB" id="A0A7W8DH92"/>
<sequence>MNSVFKVLVLLTLLVFGSGVALSQMGGIPNLSAKELQERLEEPDVLVVDTRSPQEYYRGHIPGAINITSQQTRMFHNIARYLPQDRNMTLVFYCRGETCTLAPDAAVAAMRSGYQNAYTYSGGFPDWEQQGLPVERP</sequence>
<dbReference type="InterPro" id="IPR036873">
    <property type="entry name" value="Rhodanese-like_dom_sf"/>
</dbReference>
<keyword evidence="3" id="KW-1185">Reference proteome</keyword>
<keyword evidence="2" id="KW-0808">Transferase</keyword>
<dbReference type="EMBL" id="JACHID010000010">
    <property type="protein sequence ID" value="MBB5022321.1"/>
    <property type="molecule type" value="Genomic_DNA"/>
</dbReference>
<dbReference type="RefSeq" id="WP_183732639.1">
    <property type="nucleotide sequence ID" value="NZ_JACHID010000010.1"/>
</dbReference>
<dbReference type="PROSITE" id="PS50206">
    <property type="entry name" value="RHODANESE_3"/>
    <property type="match status" value="1"/>
</dbReference>
<proteinExistence type="predicted"/>
<reference evidence="2 3" key="1">
    <citation type="submission" date="2020-08" db="EMBL/GenBank/DDBJ databases">
        <title>Genomic Encyclopedia of Type Strains, Phase IV (KMG-IV): sequencing the most valuable type-strain genomes for metagenomic binning, comparative biology and taxonomic classification.</title>
        <authorList>
            <person name="Goeker M."/>
        </authorList>
    </citation>
    <scope>NUCLEOTIDE SEQUENCE [LARGE SCALE GENOMIC DNA]</scope>
    <source>
        <strain evidence="2 3">DSM 22071</strain>
    </source>
</reference>
<feature type="domain" description="Rhodanese" evidence="1">
    <location>
        <begin position="41"/>
        <end position="136"/>
    </location>
</feature>